<evidence type="ECO:0000313" key="5">
    <source>
        <dbReference type="Proteomes" id="UP000269923"/>
    </source>
</evidence>
<dbReference type="InterPro" id="IPR058625">
    <property type="entry name" value="MdtA-like_BSH"/>
</dbReference>
<evidence type="ECO:0000313" key="4">
    <source>
        <dbReference type="EMBL" id="RRD88945.1"/>
    </source>
</evidence>
<dbReference type="Gene3D" id="2.40.30.170">
    <property type="match status" value="1"/>
</dbReference>
<accession>A0A3P2A1T4</accession>
<dbReference type="PANTHER" id="PTHR30469:SF15">
    <property type="entry name" value="HLYD FAMILY OF SECRETION PROTEINS"/>
    <property type="match status" value="1"/>
</dbReference>
<feature type="domain" description="Multidrug resistance protein MdtA-like barrel-sandwich hybrid" evidence="3">
    <location>
        <begin position="84"/>
        <end position="235"/>
    </location>
</feature>
<reference evidence="4 5" key="1">
    <citation type="submission" date="2018-11" db="EMBL/GenBank/DDBJ databases">
        <title>Genomes From Bacteria Associated with the Canine Oral Cavity: a Test Case for Automated Genome-Based Taxonomic Assignment.</title>
        <authorList>
            <person name="Coil D.A."/>
            <person name="Jospin G."/>
            <person name="Darling A.E."/>
            <person name="Wallis C."/>
            <person name="Davis I.J."/>
            <person name="Harris S."/>
            <person name="Eisen J.A."/>
            <person name="Holcombe L.J."/>
            <person name="O'Flynn C."/>
        </authorList>
    </citation>
    <scope>NUCLEOTIDE SEQUENCE [LARGE SCALE GENOMIC DNA]</scope>
    <source>
        <strain evidence="4 5">COT-280</strain>
    </source>
</reference>
<comment type="similarity">
    <text evidence="1">Belongs to the membrane fusion protein (MFP) (TC 8.A.1) family.</text>
</comment>
<dbReference type="InterPro" id="IPR006143">
    <property type="entry name" value="RND_pump_MFP"/>
</dbReference>
<gene>
    <name evidence="4" type="ORF">EII21_10440</name>
</gene>
<keyword evidence="5" id="KW-1185">Reference proteome</keyword>
<dbReference type="OrthoDB" id="9806939at2"/>
<dbReference type="GO" id="GO:1990281">
    <property type="term" value="C:efflux pump complex"/>
    <property type="evidence" value="ECO:0007669"/>
    <property type="project" value="TreeGrafter"/>
</dbReference>
<dbReference type="AlphaFoldDB" id="A0A3P2A1T4"/>
<evidence type="ECO:0000256" key="2">
    <source>
        <dbReference type="SAM" id="Coils"/>
    </source>
</evidence>
<dbReference type="EMBL" id="RQYC01000027">
    <property type="protein sequence ID" value="RRD88945.1"/>
    <property type="molecule type" value="Genomic_DNA"/>
</dbReference>
<keyword evidence="2" id="KW-0175">Coiled coil</keyword>
<proteinExistence type="inferred from homology"/>
<dbReference type="Gene3D" id="1.10.287.470">
    <property type="entry name" value="Helix hairpin bin"/>
    <property type="match status" value="1"/>
</dbReference>
<evidence type="ECO:0000259" key="3">
    <source>
        <dbReference type="Pfam" id="PF25917"/>
    </source>
</evidence>
<name>A0A3P2A1T4_9NEIS</name>
<dbReference type="PANTHER" id="PTHR30469">
    <property type="entry name" value="MULTIDRUG RESISTANCE PROTEIN MDTA"/>
    <property type="match status" value="1"/>
</dbReference>
<dbReference type="NCBIfam" id="TIGR01730">
    <property type="entry name" value="RND_mfp"/>
    <property type="match status" value="1"/>
</dbReference>
<dbReference type="Pfam" id="PF25917">
    <property type="entry name" value="BSH_RND"/>
    <property type="match status" value="1"/>
</dbReference>
<organism evidence="4 5">
    <name type="scientific">Conchiformibius steedae</name>
    <dbReference type="NCBI Taxonomy" id="153493"/>
    <lineage>
        <taxon>Bacteria</taxon>
        <taxon>Pseudomonadati</taxon>
        <taxon>Pseudomonadota</taxon>
        <taxon>Betaproteobacteria</taxon>
        <taxon>Neisseriales</taxon>
        <taxon>Neisseriaceae</taxon>
        <taxon>Conchiformibius</taxon>
    </lineage>
</organism>
<dbReference type="Proteomes" id="UP000269923">
    <property type="component" value="Unassembled WGS sequence"/>
</dbReference>
<dbReference type="Gene3D" id="2.40.50.100">
    <property type="match status" value="1"/>
</dbReference>
<sequence>MIRFMSQSTPPKNRMPVLLIVFALAGLGTWLLWSKYQTTPVQNVPTPITPIPQNVVHQAASVPVAASSAEAKTVFSCMIEPEQTVEIRSSVTGVIDKIMVKRGDIVKKGQILVVLDADVAQSAVDSARSRAQAQAQIEGAHKKLALAEIKAKRMENMYREDFVSAQARDDALNEKNIAAAELKQAQENHQIAQADYRTSLAELKERTITSPFNGIVTARYADIGTVVSATDSKNPILRLAQTNRLKLTAVLPFKHFRDIQVGDIVQVIPEIPFDQAFNVTVAKKDQVIDASSGTFSIIAYINNLEKKLPAGILCQVDIR</sequence>
<protein>
    <submittedName>
        <fullName evidence="4">Efflux RND transporter periplasmic adaptor subunit</fullName>
    </submittedName>
</protein>
<dbReference type="GO" id="GO:0015562">
    <property type="term" value="F:efflux transmembrane transporter activity"/>
    <property type="evidence" value="ECO:0007669"/>
    <property type="project" value="TreeGrafter"/>
</dbReference>
<feature type="coiled-coil region" evidence="2">
    <location>
        <begin position="130"/>
        <end position="202"/>
    </location>
</feature>
<dbReference type="SUPFAM" id="SSF111369">
    <property type="entry name" value="HlyD-like secretion proteins"/>
    <property type="match status" value="1"/>
</dbReference>
<evidence type="ECO:0000256" key="1">
    <source>
        <dbReference type="ARBA" id="ARBA00009477"/>
    </source>
</evidence>
<comment type="caution">
    <text evidence="4">The sequence shown here is derived from an EMBL/GenBank/DDBJ whole genome shotgun (WGS) entry which is preliminary data.</text>
</comment>